<accession>A0A5S5D4B9</accession>
<keyword evidence="2" id="KW-0808">Transferase</keyword>
<comment type="cofactor">
    <cofactor evidence="1">
        <name>pyridoxal 5'-phosphate</name>
        <dbReference type="ChEBI" id="CHEBI:597326"/>
    </cofactor>
</comment>
<dbReference type="Gene3D" id="3.40.640.10">
    <property type="entry name" value="Type I PLP-dependent aspartate aminotransferase-like (Major domain)"/>
    <property type="match status" value="1"/>
</dbReference>
<dbReference type="InterPro" id="IPR050087">
    <property type="entry name" value="AON_synthase_class-II"/>
</dbReference>
<dbReference type="InterPro" id="IPR015424">
    <property type="entry name" value="PyrdxlP-dep_Trfase"/>
</dbReference>
<keyword evidence="4" id="KW-1185">Reference proteome</keyword>
<dbReference type="PANTHER" id="PTHR13693:SF3">
    <property type="entry name" value="LD36009P"/>
    <property type="match status" value="1"/>
</dbReference>
<dbReference type="AlphaFoldDB" id="A0A5S5D4B9"/>
<dbReference type="OrthoDB" id="846426at2"/>
<evidence type="ECO:0000313" key="3">
    <source>
        <dbReference type="EMBL" id="TYP90274.1"/>
    </source>
</evidence>
<dbReference type="Gene3D" id="3.90.1150.10">
    <property type="entry name" value="Aspartate Aminotransferase, domain 1"/>
    <property type="match status" value="1"/>
</dbReference>
<dbReference type="GO" id="GO:0016740">
    <property type="term" value="F:transferase activity"/>
    <property type="evidence" value="ECO:0007669"/>
    <property type="project" value="UniProtKB-KW"/>
</dbReference>
<protein>
    <submittedName>
        <fullName evidence="3">7-keto-8-aminopelargonate synthetase-like enzyme</fullName>
    </submittedName>
</protein>
<sequence length="349" mass="38520">MDTFRHLQQPTGRKVWVQGREYLFFGGTAYLGLLVDPDYIEIYKNGIHRYGLNNGTSRSNNVQLAIYEEVESHLAKRFGMEQCLVLSSGYLAAQLCIQQLKRLGQVLYAPGAHPALWDGEASVPKSAFSSWAGETVGYINRSPHDSFVIVTNTFDNLTPAVHDFSPFDHIAEDKQIYFLLDDSHGIGVQAAYNFAVNPDRLRGHKREVVVVASLAKGMGTDAGAIFCSQEMASLFRNSPIFSGASPSSPASLYALIAGEWVYRRQVERLQQNISRLQVLLGAGFTSIPAFPVFTVGKVGAFDDFLQQNILISSFPYPSAKDPTINRIVLSALHQQEDIERLGAVASAIR</sequence>
<dbReference type="SUPFAM" id="SSF53383">
    <property type="entry name" value="PLP-dependent transferases"/>
    <property type="match status" value="1"/>
</dbReference>
<dbReference type="InterPro" id="IPR015421">
    <property type="entry name" value="PyrdxlP-dep_Trfase_major"/>
</dbReference>
<gene>
    <name evidence="3" type="ORF">BC792_12456</name>
</gene>
<dbReference type="EMBL" id="VNHX01000024">
    <property type="protein sequence ID" value="TYP90274.1"/>
    <property type="molecule type" value="Genomic_DNA"/>
</dbReference>
<dbReference type="PANTHER" id="PTHR13693">
    <property type="entry name" value="CLASS II AMINOTRANSFERASE/8-AMINO-7-OXONONANOATE SYNTHASE"/>
    <property type="match status" value="1"/>
</dbReference>
<evidence type="ECO:0000256" key="2">
    <source>
        <dbReference type="ARBA" id="ARBA00022679"/>
    </source>
</evidence>
<name>A0A5S5D4B9_9SPHI</name>
<dbReference type="Proteomes" id="UP000325105">
    <property type="component" value="Unassembled WGS sequence"/>
</dbReference>
<dbReference type="RefSeq" id="WP_148909898.1">
    <property type="nucleotide sequence ID" value="NZ_VNHX01000024.1"/>
</dbReference>
<proteinExistence type="predicted"/>
<reference evidence="3 4" key="1">
    <citation type="submission" date="2019-07" db="EMBL/GenBank/DDBJ databases">
        <title>Genomic Encyclopedia of Archaeal and Bacterial Type Strains, Phase II (KMG-II): from individual species to whole genera.</title>
        <authorList>
            <person name="Goeker M."/>
        </authorList>
    </citation>
    <scope>NUCLEOTIDE SEQUENCE [LARGE SCALE GENOMIC DNA]</scope>
    <source>
        <strain evidence="3 4">DSM 18850</strain>
    </source>
</reference>
<organism evidence="3 4">
    <name type="scientific">Sphingobacterium allocomposti</name>
    <dbReference type="NCBI Taxonomy" id="415956"/>
    <lineage>
        <taxon>Bacteria</taxon>
        <taxon>Pseudomonadati</taxon>
        <taxon>Bacteroidota</taxon>
        <taxon>Sphingobacteriia</taxon>
        <taxon>Sphingobacteriales</taxon>
        <taxon>Sphingobacteriaceae</taxon>
        <taxon>Sphingobacterium</taxon>
    </lineage>
</organism>
<evidence type="ECO:0000256" key="1">
    <source>
        <dbReference type="ARBA" id="ARBA00001933"/>
    </source>
</evidence>
<comment type="caution">
    <text evidence="3">The sequence shown here is derived from an EMBL/GenBank/DDBJ whole genome shotgun (WGS) entry which is preliminary data.</text>
</comment>
<dbReference type="InterPro" id="IPR015422">
    <property type="entry name" value="PyrdxlP-dep_Trfase_small"/>
</dbReference>
<evidence type="ECO:0000313" key="4">
    <source>
        <dbReference type="Proteomes" id="UP000325105"/>
    </source>
</evidence>